<evidence type="ECO:0000313" key="3">
    <source>
        <dbReference type="Proteomes" id="UP000321907"/>
    </source>
</evidence>
<feature type="transmembrane region" description="Helical" evidence="1">
    <location>
        <begin position="161"/>
        <end position="194"/>
    </location>
</feature>
<comment type="caution">
    <text evidence="2">The sequence shown here is derived from an EMBL/GenBank/DDBJ whole genome shotgun (WGS) entry which is preliminary data.</text>
</comment>
<reference evidence="2 3" key="1">
    <citation type="submission" date="2019-08" db="EMBL/GenBank/DDBJ databases">
        <title>Lewinella sp. strain SSH13 Genome sequencing and assembly.</title>
        <authorList>
            <person name="Kim I."/>
        </authorList>
    </citation>
    <scope>NUCLEOTIDE SEQUENCE [LARGE SCALE GENOMIC DNA]</scope>
    <source>
        <strain evidence="2 3">SSH13</strain>
    </source>
</reference>
<organism evidence="2 3">
    <name type="scientific">Neolewinella aurantiaca</name>
    <dbReference type="NCBI Taxonomy" id="2602767"/>
    <lineage>
        <taxon>Bacteria</taxon>
        <taxon>Pseudomonadati</taxon>
        <taxon>Bacteroidota</taxon>
        <taxon>Saprospiria</taxon>
        <taxon>Saprospirales</taxon>
        <taxon>Lewinellaceae</taxon>
        <taxon>Neolewinella</taxon>
    </lineage>
</organism>
<feature type="transmembrane region" description="Helical" evidence="1">
    <location>
        <begin position="215"/>
        <end position="239"/>
    </location>
</feature>
<keyword evidence="1" id="KW-0812">Transmembrane</keyword>
<dbReference type="EMBL" id="VOXD01000027">
    <property type="protein sequence ID" value="TXF88033.1"/>
    <property type="molecule type" value="Genomic_DNA"/>
</dbReference>
<protein>
    <submittedName>
        <fullName evidence="2">Uncharacterized protein</fullName>
    </submittedName>
</protein>
<dbReference type="AlphaFoldDB" id="A0A5C7FTC1"/>
<gene>
    <name evidence="2" type="ORF">FUA23_16250</name>
</gene>
<keyword evidence="1" id="KW-1133">Transmembrane helix</keyword>
<proteinExistence type="predicted"/>
<keyword evidence="3" id="KW-1185">Reference proteome</keyword>
<accession>A0A5C7FTC1</accession>
<dbReference type="Proteomes" id="UP000321907">
    <property type="component" value="Unassembled WGS sequence"/>
</dbReference>
<name>A0A5C7FTC1_9BACT</name>
<evidence type="ECO:0000313" key="2">
    <source>
        <dbReference type="EMBL" id="TXF88033.1"/>
    </source>
</evidence>
<sequence length="253" mass="29209">MPSNLLDDHRIPTDLAVYQRFNRSEDLRAVVTVLRENDILVKTSGEDVGEWREATIIGAPLQPKFWIEIPAVQFEKANYVLQEEAEKNLAEEDLAAHPFADYSIEELEEVLLEETEWDAEAVVVARRLLLRQGRDVDLKALRQKSRERLAREYIPRSGTRWVMAFFTLYGGFAGLAVWIVSLLISLGILLYYVAGSRRDPNGVKHWAYDVATRQLGRVAVGIVFACLVFGLVNFFYLGWVRFPPIDVWYWLWF</sequence>
<dbReference type="OrthoDB" id="1492558at2"/>
<evidence type="ECO:0000256" key="1">
    <source>
        <dbReference type="SAM" id="Phobius"/>
    </source>
</evidence>
<dbReference type="RefSeq" id="WP_147931821.1">
    <property type="nucleotide sequence ID" value="NZ_VOXD01000027.1"/>
</dbReference>
<keyword evidence="1" id="KW-0472">Membrane</keyword>